<dbReference type="WBParaSite" id="TMUE_2000010233.1">
    <property type="protein sequence ID" value="TMUE_2000010233.1"/>
    <property type="gene ID" value="WBGene00300895"/>
</dbReference>
<organism evidence="1 2">
    <name type="scientific">Trichuris muris</name>
    <name type="common">Mouse whipworm</name>
    <dbReference type="NCBI Taxonomy" id="70415"/>
    <lineage>
        <taxon>Eukaryota</taxon>
        <taxon>Metazoa</taxon>
        <taxon>Ecdysozoa</taxon>
        <taxon>Nematoda</taxon>
        <taxon>Enoplea</taxon>
        <taxon>Dorylaimia</taxon>
        <taxon>Trichinellida</taxon>
        <taxon>Trichuridae</taxon>
        <taxon>Trichuris</taxon>
    </lineage>
</organism>
<keyword evidence="1" id="KW-1185">Reference proteome</keyword>
<sequence length="66" mass="7502">MLTRSAYPIPAIRLEQWKMLVGRCCLSEKDGGVWVLSAERSGQISRLDVVEEEEEKLVRTPKREGA</sequence>
<protein>
    <submittedName>
        <fullName evidence="2">Uncharacterized protein</fullName>
    </submittedName>
</protein>
<name>A0A5S6QSW7_TRIMR</name>
<reference evidence="2" key="1">
    <citation type="submission" date="2019-12" db="UniProtKB">
        <authorList>
            <consortium name="WormBaseParasite"/>
        </authorList>
    </citation>
    <scope>IDENTIFICATION</scope>
</reference>
<proteinExistence type="predicted"/>
<evidence type="ECO:0000313" key="1">
    <source>
        <dbReference type="Proteomes" id="UP000046395"/>
    </source>
</evidence>
<evidence type="ECO:0000313" key="2">
    <source>
        <dbReference type="WBParaSite" id="TMUE_2000010233.1"/>
    </source>
</evidence>
<dbReference type="AlphaFoldDB" id="A0A5S6QSW7"/>
<accession>A0A5S6QSW7</accession>
<dbReference type="Proteomes" id="UP000046395">
    <property type="component" value="Unassembled WGS sequence"/>
</dbReference>